<feature type="compositionally biased region" description="Low complexity" evidence="2">
    <location>
        <begin position="60"/>
        <end position="75"/>
    </location>
</feature>
<dbReference type="PANTHER" id="PTHR13037:SF24">
    <property type="entry name" value="POLYCOMB PROTEIN PCL-RELATED"/>
    <property type="match status" value="1"/>
</dbReference>
<feature type="region of interest" description="Disordered" evidence="2">
    <location>
        <begin position="1468"/>
        <end position="1494"/>
    </location>
</feature>
<feature type="region of interest" description="Disordered" evidence="2">
    <location>
        <begin position="1258"/>
        <end position="1341"/>
    </location>
</feature>
<feature type="compositionally biased region" description="Polar residues" evidence="2">
    <location>
        <begin position="1325"/>
        <end position="1335"/>
    </location>
</feature>
<accession>K0R200</accession>
<feature type="compositionally biased region" description="Basic and acidic residues" evidence="2">
    <location>
        <begin position="248"/>
        <end position="267"/>
    </location>
</feature>
<sequence>LQPVQPGLRHTEPDERAERRPAAVPGAPSAGRRRGDVREEGQPALPVVVVGATAAAAESRQAAIAGRVPAAAAGGQRRESAARGQGDGRVLAGFPRQGAEHGLGLPGSYGDRDVDRAVHTARFRGRGALGDPDRGGRDHWQLVKHLGTSRPPPLILGHHAAAVGVHHVAPRGGAEAALLEPPELVRQGPRRLEAEARRRLAPVPAAAPSAGDDAQGPPEVVHHQVPEPPPARDGIVRDDGRGAGGGGTRRDARQEGPRRVLGEVHEDALEDEERRRRRVVPAPRQGPEEAVGGVPQVVADQVVAAAPSPVAIPGRPPAVLEDVDGVRAPLLVELVPVPPRDAPRQPPPGLLPHDGRVVHLVPTRVRRERREGRPASAPREPPPEVRRVPARAQHHHLSPPAAAPRREERADAPVHGRDARVRAPPYHRLGRDAPAAAAAEAHGPGRHGRREVVVEVAGADGRELGEGGVVAGRDHGAVARARHMIAPARPSSPPAVARARWDELQSQPAPAWRPWEAIRIPRYRCGSPVSLTDDVLRLFIRRHPQPQVEAKRQPTTMRLEDKMRPRVQELQVIVVARGRIAGRSPPGTKPGWCLESIWSVWSLGVMCPRSTKSAESRGARFQLNGICLLVAMSSITSTLFADAFITWNNGPEDEYFCGFTFDDPLDCSLRQNCRTGEDDECEGSRYGEKCFASSGCDSKTGGGRMFVSGIWDRPGNGMTLVPSNSPVSADEVLDGAFVGLFEPTRSPLPPGSPTLIPTDYPIGRPPDFVGKSDDRSDHYFCGVGIDDANSRTLHTHFGSTDSRAEFGPDHRKCPVDQVSSDTITKCKKRCPTGEDPECPGDETCFAYTGCREELGYGDDPSKWVAGYDQWGYILNDALVPPVDETDDEASEVDCKLAKITITADKWPKEIAWSISDQITGKEVVSGSDLQSGATAEWEHCLLEQEGCFVFTIFDSSGDGICCEHGDGSYVLEYDGKHIKEGGAFYDFESTEFACAEDETQEKIPSSTDSGFAEDETQEKIPSTDSGFAEVETQEKIPSKIDSGFRCVPLSLVDGGYKVSKSLCDRFSDCWNVYIGLGDSFFCNDGEACLESEECSSSQDKSAQVEATPSPSGGPSMVQTPARPSSAAPKPLPIKPDFATPADKHDTPSPVHQDKKPTLGRCSGKPCRISSYCRSHIGLCGPGKTYCNDAVWTSDCPTMNSMTTLSPTIEPTISPMTLSPTIKPTISPTTLSPTIEPTISHITLSPTISPYSEGAAANAIPAPTDSSKGAFTKPSGGGKMNHTGSKANIEAESKTPPSPGPNRVDTFLIMESQSKRTPRPIMSRSIEPTSAGTTKRPSSRPVEKVEVNEYSCTGHPCEEKAWCRSRYGFVYCNSYSSWREGCPRVPTNPPSPRPTRRPYSYFDQPPKPPTPGTAEYGSPPSSQTVASPDGPVTSPGKQSLASLPKPTLPEITPGMAAGFAVSLEIAEADTRDAQPSSDVNASKDTVEKKQEKKQNVDHTQLIQEWLNFAATSTAYQTNSKTTIVASMIAFLIQTVHY</sequence>
<feature type="compositionally biased region" description="Basic and acidic residues" evidence="2">
    <location>
        <begin position="1483"/>
        <end position="1494"/>
    </location>
</feature>
<feature type="compositionally biased region" description="Basic and acidic residues" evidence="2">
    <location>
        <begin position="404"/>
        <end position="415"/>
    </location>
</feature>
<keyword evidence="4" id="KW-1185">Reference proteome</keyword>
<comment type="caution">
    <text evidence="3">The sequence shown here is derived from an EMBL/GenBank/DDBJ whole genome shotgun (WGS) entry which is preliminary data.</text>
</comment>
<reference evidence="3 4" key="1">
    <citation type="journal article" date="2012" name="Genome Biol.">
        <title>Genome and low-iron response of an oceanic diatom adapted to chronic iron limitation.</title>
        <authorList>
            <person name="Lommer M."/>
            <person name="Specht M."/>
            <person name="Roy A.S."/>
            <person name="Kraemer L."/>
            <person name="Andreson R."/>
            <person name="Gutowska M.A."/>
            <person name="Wolf J."/>
            <person name="Bergner S.V."/>
            <person name="Schilhabel M.B."/>
            <person name="Klostermeier U.C."/>
            <person name="Beiko R.G."/>
            <person name="Rosenstiel P."/>
            <person name="Hippler M."/>
            <person name="Laroche J."/>
        </authorList>
    </citation>
    <scope>NUCLEOTIDE SEQUENCE [LARGE SCALE GENOMIC DNA]</scope>
    <source>
        <strain evidence="3 4">CCMP1005</strain>
    </source>
</reference>
<name>K0R200_THAOC</name>
<feature type="compositionally biased region" description="Basic and acidic residues" evidence="2">
    <location>
        <begin position="1141"/>
        <end position="1156"/>
    </location>
</feature>
<feature type="region of interest" description="Disordered" evidence="2">
    <location>
        <begin position="202"/>
        <end position="292"/>
    </location>
</feature>
<feature type="compositionally biased region" description="Low complexity" evidence="2">
    <location>
        <begin position="202"/>
        <end position="219"/>
    </location>
</feature>
<feature type="non-terminal residue" evidence="3">
    <location>
        <position position="1"/>
    </location>
</feature>
<feature type="compositionally biased region" description="Polar residues" evidence="2">
    <location>
        <begin position="1099"/>
        <end position="1122"/>
    </location>
</feature>
<dbReference type="EMBL" id="AGNL01048849">
    <property type="protein sequence ID" value="EJK45059.1"/>
    <property type="molecule type" value="Genomic_DNA"/>
</dbReference>
<organism evidence="3 4">
    <name type="scientific">Thalassiosira oceanica</name>
    <name type="common">Marine diatom</name>
    <dbReference type="NCBI Taxonomy" id="159749"/>
    <lineage>
        <taxon>Eukaryota</taxon>
        <taxon>Sar</taxon>
        <taxon>Stramenopiles</taxon>
        <taxon>Ochrophyta</taxon>
        <taxon>Bacillariophyta</taxon>
        <taxon>Coscinodiscophyceae</taxon>
        <taxon>Thalassiosirophycidae</taxon>
        <taxon>Thalassiosirales</taxon>
        <taxon>Thalassiosiraceae</taxon>
        <taxon>Thalassiosira</taxon>
    </lineage>
</organism>
<proteinExistence type="predicted"/>
<feature type="region of interest" description="Disordered" evidence="2">
    <location>
        <begin position="60"/>
        <end position="88"/>
    </location>
</feature>
<feature type="compositionally biased region" description="Polar residues" evidence="2">
    <location>
        <begin position="1472"/>
        <end position="1482"/>
    </location>
</feature>
<feature type="region of interest" description="Disordered" evidence="2">
    <location>
        <begin position="360"/>
        <end position="415"/>
    </location>
</feature>
<feature type="compositionally biased region" description="Basic and acidic residues" evidence="2">
    <location>
        <begin position="9"/>
        <end position="21"/>
    </location>
</feature>
<evidence type="ECO:0000256" key="2">
    <source>
        <dbReference type="SAM" id="MobiDB-lite"/>
    </source>
</evidence>
<feature type="region of interest" description="Disordered" evidence="2">
    <location>
        <begin position="1"/>
        <end position="44"/>
    </location>
</feature>
<evidence type="ECO:0000313" key="3">
    <source>
        <dbReference type="EMBL" id="EJK45059.1"/>
    </source>
</evidence>
<dbReference type="Proteomes" id="UP000266841">
    <property type="component" value="Unassembled WGS sequence"/>
</dbReference>
<protein>
    <submittedName>
        <fullName evidence="3">Uncharacterized protein</fullName>
    </submittedName>
</protein>
<dbReference type="PANTHER" id="PTHR13037">
    <property type="entry name" value="FORMIN"/>
    <property type="match status" value="1"/>
</dbReference>
<dbReference type="OrthoDB" id="10651256at2759"/>
<feature type="region of interest" description="Disordered" evidence="2">
    <location>
        <begin position="1099"/>
        <end position="1159"/>
    </location>
</feature>
<keyword evidence="1" id="KW-0945">Host-virus interaction</keyword>
<feature type="region of interest" description="Disordered" evidence="2">
    <location>
        <begin position="1003"/>
        <end position="1028"/>
    </location>
</feature>
<feature type="region of interest" description="Disordered" evidence="2">
    <location>
        <begin position="1380"/>
        <end position="1447"/>
    </location>
</feature>
<gene>
    <name evidence="3" type="ORF">THAOC_36349</name>
</gene>
<evidence type="ECO:0000256" key="1">
    <source>
        <dbReference type="ARBA" id="ARBA00022581"/>
    </source>
</evidence>
<feature type="compositionally biased region" description="Basic residues" evidence="2">
    <location>
        <begin position="388"/>
        <end position="397"/>
    </location>
</feature>
<evidence type="ECO:0000313" key="4">
    <source>
        <dbReference type="Proteomes" id="UP000266841"/>
    </source>
</evidence>